<dbReference type="AlphaFoldDB" id="A0A7I7WEY0"/>
<reference evidence="1 2" key="1">
    <citation type="journal article" date="2019" name="Emerg. Microbes Infect.">
        <title>Comprehensive subspecies identification of 175 nontuberculous mycobacteria species based on 7547 genomic profiles.</title>
        <authorList>
            <person name="Matsumoto Y."/>
            <person name="Kinjo T."/>
            <person name="Motooka D."/>
            <person name="Nabeya D."/>
            <person name="Jung N."/>
            <person name="Uechi K."/>
            <person name="Horii T."/>
            <person name="Iida T."/>
            <person name="Fujita J."/>
            <person name="Nakamura S."/>
        </authorList>
    </citation>
    <scope>NUCLEOTIDE SEQUENCE [LARGE SCALE GENOMIC DNA]</scope>
    <source>
        <strain evidence="1 2">JCM 12688</strain>
    </source>
</reference>
<name>A0A7I7WEY0_MYCGU</name>
<evidence type="ECO:0000313" key="2">
    <source>
        <dbReference type="Proteomes" id="UP000466187"/>
    </source>
</evidence>
<proteinExistence type="predicted"/>
<dbReference type="EMBL" id="AP022608">
    <property type="protein sequence ID" value="BBZ16156.1"/>
    <property type="molecule type" value="Genomic_DNA"/>
</dbReference>
<gene>
    <name evidence="1" type="ORF">MGAD_04910</name>
</gene>
<dbReference type="KEGG" id="mgad:MGAD_04910"/>
<accession>A0A7I7WEY0</accession>
<evidence type="ECO:0000313" key="1">
    <source>
        <dbReference type="EMBL" id="BBZ16156.1"/>
    </source>
</evidence>
<organism evidence="1 2">
    <name type="scientific">Mycolicibacterium gadium</name>
    <name type="common">Mycobacterium gadium</name>
    <dbReference type="NCBI Taxonomy" id="1794"/>
    <lineage>
        <taxon>Bacteria</taxon>
        <taxon>Bacillati</taxon>
        <taxon>Actinomycetota</taxon>
        <taxon>Actinomycetes</taxon>
        <taxon>Mycobacteriales</taxon>
        <taxon>Mycobacteriaceae</taxon>
        <taxon>Mycolicibacterium</taxon>
    </lineage>
</organism>
<dbReference type="Proteomes" id="UP000466187">
    <property type="component" value="Chromosome"/>
</dbReference>
<protein>
    <submittedName>
        <fullName evidence="1">Uncharacterized protein</fullName>
    </submittedName>
</protein>
<sequence length="131" mass="13426">MWGLWHGKAVAGQHRTSSAISIERVGFALAAPRRAVGTVDLDDVNVVDLQCLCQACTVGAGALNTDSDDLAETTRPADRGPVAARVGTEFGIAKQSAGIGDRSHVDGVEVGVSADDDAAWGCHDGGVLSVQ</sequence>